<dbReference type="EMBL" id="LIAE01009348">
    <property type="protein sequence ID" value="PAV70173.1"/>
    <property type="molecule type" value="Genomic_DNA"/>
</dbReference>
<proteinExistence type="predicted"/>
<keyword evidence="3" id="KW-1133">Transmembrane helix</keyword>
<evidence type="ECO:0000259" key="4">
    <source>
        <dbReference type="PROSITE" id="PS50026"/>
    </source>
</evidence>
<feature type="disulfide bond" evidence="1">
    <location>
        <begin position="54"/>
        <end position="63"/>
    </location>
</feature>
<feature type="compositionally biased region" description="Basic and acidic residues" evidence="2">
    <location>
        <begin position="671"/>
        <end position="689"/>
    </location>
</feature>
<comment type="caution">
    <text evidence="5">The sequence shown here is derived from an EMBL/GenBank/DDBJ whole genome shotgun (WGS) entry which is preliminary data.</text>
</comment>
<gene>
    <name evidence="5" type="ORF">WR25_12793</name>
</gene>
<feature type="domain" description="EGF-like" evidence="4">
    <location>
        <begin position="29"/>
        <end position="64"/>
    </location>
</feature>
<name>A0A2A2K8G7_9BILA</name>
<feature type="transmembrane region" description="Helical" evidence="3">
    <location>
        <begin position="198"/>
        <end position="218"/>
    </location>
</feature>
<sequence length="689" mass="80335">MIKGGDYICDCKKGWSGYLCQRSPNFCGTSDEGDAKCNFHGKCMNNITQSTCLCDYGWGNPNCSYNRTYAPPGLIERFSDAISAGNIIFIIATVPSQSIFNYARLTTSTLAPERHGDIIVARDLFATVFGLSYMVGRRPGYCFGTANGLFWFFIYHATAITVLLYLFLEALNVYGIRKCWHRNNWAGFESDHSMELNMATHIAAPPLIGVVLSFMVIAHNSDHSKMVSSWSNMGRLEDGHYQSVCLQFSVCVMCRTLKANVPHFEAKMKGWFHYYAPSKHDVYHKVLRAKNPRKLESEINLDFSRKEALRQYERDQSQKKRDQVLKEFPDLPTWLLPHVPEDGPVETLEAPHPFNPADPGYIPEYKRNIIKRNVILRYLDLRVEKKLPRNDAIYKSMASEWKRLYGIPQVDKHGNEFITREQLNYIMAELYNDVFSNDLFYYESEYVPKQYETYIDMLDRLKYIRPKNRRPNIDNIDPLKSVSKLMEWPWRVGKLDSVKLHVIDRSGVEEQLTWRHFYRHPYILMPEDLENRLKDFNDQFSKDLAQWDAVYEDDYFIQNMTESEKEAYAKIYGRPITPAFNKHDNTTPLNPRSIPTEEWSNTFWDYKRPGFIGPKPLDAPPTFSLFDLCHEKAFFKKWDDKGVEHTLRESELHDYLVCTAAGLPPNIPHHPHWDQWPEAPLEKTHKPNT</sequence>
<accession>A0A2A2K8G7</accession>
<dbReference type="PROSITE" id="PS50026">
    <property type="entry name" value="EGF_3"/>
    <property type="match status" value="2"/>
</dbReference>
<evidence type="ECO:0000256" key="1">
    <source>
        <dbReference type="PROSITE-ProRule" id="PRU00076"/>
    </source>
</evidence>
<feature type="region of interest" description="Disordered" evidence="2">
    <location>
        <begin position="669"/>
        <end position="689"/>
    </location>
</feature>
<dbReference type="Proteomes" id="UP000218231">
    <property type="component" value="Unassembled WGS sequence"/>
</dbReference>
<feature type="transmembrane region" description="Helical" evidence="3">
    <location>
        <begin position="148"/>
        <end position="168"/>
    </location>
</feature>
<dbReference type="PROSITE" id="PS01186">
    <property type="entry name" value="EGF_2"/>
    <property type="match status" value="2"/>
</dbReference>
<feature type="domain" description="EGF-like" evidence="4">
    <location>
        <begin position="1"/>
        <end position="21"/>
    </location>
</feature>
<evidence type="ECO:0000313" key="6">
    <source>
        <dbReference type="Proteomes" id="UP000218231"/>
    </source>
</evidence>
<dbReference type="AlphaFoldDB" id="A0A2A2K8G7"/>
<dbReference type="STRING" id="2018661.A0A2A2K8G7"/>
<dbReference type="PROSITE" id="PS00022">
    <property type="entry name" value="EGF_1"/>
    <property type="match status" value="1"/>
</dbReference>
<keyword evidence="3" id="KW-0472">Membrane</keyword>
<feature type="disulfide bond" evidence="1">
    <location>
        <begin position="11"/>
        <end position="20"/>
    </location>
</feature>
<keyword evidence="3" id="KW-0812">Transmembrane</keyword>
<dbReference type="Gene3D" id="2.10.25.10">
    <property type="entry name" value="Laminin"/>
    <property type="match status" value="1"/>
</dbReference>
<organism evidence="5 6">
    <name type="scientific">Diploscapter pachys</name>
    <dbReference type="NCBI Taxonomy" id="2018661"/>
    <lineage>
        <taxon>Eukaryota</taxon>
        <taxon>Metazoa</taxon>
        <taxon>Ecdysozoa</taxon>
        <taxon>Nematoda</taxon>
        <taxon>Chromadorea</taxon>
        <taxon>Rhabditida</taxon>
        <taxon>Rhabditina</taxon>
        <taxon>Rhabditomorpha</taxon>
        <taxon>Rhabditoidea</taxon>
        <taxon>Rhabditidae</taxon>
        <taxon>Diploscapter</taxon>
    </lineage>
</organism>
<dbReference type="OrthoDB" id="5845450at2759"/>
<protein>
    <recommendedName>
        <fullName evidence="4">EGF-like domain-containing protein</fullName>
    </recommendedName>
</protein>
<comment type="caution">
    <text evidence="1">Lacks conserved residue(s) required for the propagation of feature annotation.</text>
</comment>
<evidence type="ECO:0000313" key="5">
    <source>
        <dbReference type="EMBL" id="PAV70173.1"/>
    </source>
</evidence>
<keyword evidence="1" id="KW-1015">Disulfide bond</keyword>
<evidence type="ECO:0000256" key="2">
    <source>
        <dbReference type="SAM" id="MobiDB-lite"/>
    </source>
</evidence>
<keyword evidence="1" id="KW-0245">EGF-like domain</keyword>
<evidence type="ECO:0000256" key="3">
    <source>
        <dbReference type="SAM" id="Phobius"/>
    </source>
</evidence>
<dbReference type="InterPro" id="IPR000742">
    <property type="entry name" value="EGF"/>
</dbReference>
<keyword evidence="6" id="KW-1185">Reference proteome</keyword>
<reference evidence="5 6" key="1">
    <citation type="journal article" date="2017" name="Curr. Biol.">
        <title>Genome architecture and evolution of a unichromosomal asexual nematode.</title>
        <authorList>
            <person name="Fradin H."/>
            <person name="Zegar C."/>
            <person name="Gutwein M."/>
            <person name="Lucas J."/>
            <person name="Kovtun M."/>
            <person name="Corcoran D."/>
            <person name="Baugh L.R."/>
            <person name="Kiontke K."/>
            <person name="Gunsalus K."/>
            <person name="Fitch D.H."/>
            <person name="Piano F."/>
        </authorList>
    </citation>
    <scope>NUCLEOTIDE SEQUENCE [LARGE SCALE GENOMIC DNA]</scope>
    <source>
        <strain evidence="5">PF1309</strain>
    </source>
</reference>